<evidence type="ECO:0000313" key="1">
    <source>
        <dbReference type="EMBL" id="MFC5137141.1"/>
    </source>
</evidence>
<comment type="caution">
    <text evidence="1">The sequence shown here is derived from an EMBL/GenBank/DDBJ whole genome shotgun (WGS) entry which is preliminary data.</text>
</comment>
<accession>A0ABV9Z6G9</accession>
<protein>
    <recommendedName>
        <fullName evidence="3">Tetratricopeptide repeat protein</fullName>
    </recommendedName>
</protein>
<evidence type="ECO:0000313" key="2">
    <source>
        <dbReference type="Proteomes" id="UP001596175"/>
    </source>
</evidence>
<gene>
    <name evidence="1" type="ORF">ACFPK1_02785</name>
</gene>
<sequence>MNARRALFFRARMTGRDDDALRWTEEALEVAAAHDMVPWHNELQTFRAIALAATGRLDEALEQVEAAHHAAPAIGSPALVAWAGAVRGCLLAAEDPRAGRAASDVAVRACEDLDYPIGSGVGRRTLGALALRDGELDAARDHLRRALDAYSGLGYAAEVALSLRWLARLAQASGRPDAVDVLLRAGGGARGDVVEDVLRPAALDRRAGPPPPLTEALVLARSL</sequence>
<dbReference type="Gene3D" id="1.25.40.10">
    <property type="entry name" value="Tetratricopeptide repeat domain"/>
    <property type="match status" value="1"/>
</dbReference>
<dbReference type="SUPFAM" id="SSF48452">
    <property type="entry name" value="TPR-like"/>
    <property type="match status" value="1"/>
</dbReference>
<dbReference type="EMBL" id="JBHSKG010000001">
    <property type="protein sequence ID" value="MFC5137141.1"/>
    <property type="molecule type" value="Genomic_DNA"/>
</dbReference>
<keyword evidence="2" id="KW-1185">Reference proteome</keyword>
<reference evidence="2" key="1">
    <citation type="journal article" date="2019" name="Int. J. Syst. Evol. Microbiol.">
        <title>The Global Catalogue of Microorganisms (GCM) 10K type strain sequencing project: providing services to taxonomists for standard genome sequencing and annotation.</title>
        <authorList>
            <consortium name="The Broad Institute Genomics Platform"/>
            <consortium name="The Broad Institute Genome Sequencing Center for Infectious Disease"/>
            <person name="Wu L."/>
            <person name="Ma J."/>
        </authorList>
    </citation>
    <scope>NUCLEOTIDE SEQUENCE [LARGE SCALE GENOMIC DNA]</scope>
    <source>
        <strain evidence="2">XZYJ18</strain>
    </source>
</reference>
<name>A0ABV9Z6G9_9PSEU</name>
<evidence type="ECO:0008006" key="3">
    <source>
        <dbReference type="Google" id="ProtNLM"/>
    </source>
</evidence>
<proteinExistence type="predicted"/>
<dbReference type="InterPro" id="IPR011990">
    <property type="entry name" value="TPR-like_helical_dom_sf"/>
</dbReference>
<organism evidence="1 2">
    <name type="scientific">Actinomycetospora rhizophila</name>
    <dbReference type="NCBI Taxonomy" id="1416876"/>
    <lineage>
        <taxon>Bacteria</taxon>
        <taxon>Bacillati</taxon>
        <taxon>Actinomycetota</taxon>
        <taxon>Actinomycetes</taxon>
        <taxon>Pseudonocardiales</taxon>
        <taxon>Pseudonocardiaceae</taxon>
        <taxon>Actinomycetospora</taxon>
    </lineage>
</organism>
<dbReference type="RefSeq" id="WP_378019353.1">
    <property type="nucleotide sequence ID" value="NZ_JBHSKG010000001.1"/>
</dbReference>
<dbReference type="Proteomes" id="UP001596175">
    <property type="component" value="Unassembled WGS sequence"/>
</dbReference>